<dbReference type="CDD" id="cd17321">
    <property type="entry name" value="MFS_MMR_MDR_like"/>
    <property type="match status" value="1"/>
</dbReference>
<dbReference type="PROSITE" id="PS50850">
    <property type="entry name" value="MFS"/>
    <property type="match status" value="1"/>
</dbReference>
<dbReference type="GO" id="GO:0022857">
    <property type="term" value="F:transmembrane transporter activity"/>
    <property type="evidence" value="ECO:0007669"/>
    <property type="project" value="InterPro"/>
</dbReference>
<feature type="transmembrane region" description="Helical" evidence="7">
    <location>
        <begin position="335"/>
        <end position="354"/>
    </location>
</feature>
<feature type="region of interest" description="Disordered" evidence="6">
    <location>
        <begin position="499"/>
        <end position="523"/>
    </location>
</feature>
<proteinExistence type="predicted"/>
<comment type="subcellular location">
    <subcellularLocation>
        <location evidence="1">Cell membrane</location>
        <topology evidence="1">Multi-pass membrane protein</topology>
    </subcellularLocation>
</comment>
<feature type="transmembrane region" description="Helical" evidence="7">
    <location>
        <begin position="14"/>
        <end position="34"/>
    </location>
</feature>
<feature type="transmembrane region" description="Helical" evidence="7">
    <location>
        <begin position="303"/>
        <end position="323"/>
    </location>
</feature>
<keyword evidence="2 7" id="KW-0812">Transmembrane</keyword>
<organism evidence="9 10">
    <name type="scientific">Streptomyces lacrimifluminis</name>
    <dbReference type="NCBI Taxonomy" id="1500077"/>
    <lineage>
        <taxon>Bacteria</taxon>
        <taxon>Bacillati</taxon>
        <taxon>Actinomycetota</taxon>
        <taxon>Actinomycetes</taxon>
        <taxon>Kitasatosporales</taxon>
        <taxon>Streptomycetaceae</taxon>
        <taxon>Streptomyces</taxon>
    </lineage>
</organism>
<name>A0A917LDW5_9ACTN</name>
<protein>
    <submittedName>
        <fullName evidence="9">MFS transporter</fullName>
    </submittedName>
</protein>
<evidence type="ECO:0000259" key="8">
    <source>
        <dbReference type="PROSITE" id="PS50850"/>
    </source>
</evidence>
<dbReference type="SUPFAM" id="SSF103473">
    <property type="entry name" value="MFS general substrate transporter"/>
    <property type="match status" value="1"/>
</dbReference>
<sequence>MHRTDGDGAHPQRWWMLGILSLALFAIVLNNGLLNVAVPVLMRDLGADIGQAQWIVDSYALAFAGVLLTAGAVADRFGRKRATLCGAAVFGAGSLVALGADSPGQLMAARVVMGLGAAFIMPGTLAIIVDVFPETERARAIGMWSGVSALGVAAGPVVGGALVGHFWWGSIFLVNLVPVAVVLVGGALLLRESADRAPRPPDPVGALLGTAAMAGLVYGVIQTSGHALTSLPVAGGLAVAAAAGTGFMAWERRHPHPMLDTDLLRRPAFIGASASILLLMLGLAGTLFVLTQRLQFVLGYSPLRSGLAVMPVALAVVLGTLLCPALDRRAGARGCVAVGLSAAACGVLVLGQWGEGYPPVFAGLVLIGVGFGLSMAPTTHVVMSLVPPERSGSTASLDMTMQELGTALGVAVVGSVLAGRYADAVAGVSGAVGDTLYETLRAAELTGGEAGHTLAATARQAFDDASAAGLGVAAAAVACGAVVAALLLPGRAGTKVAEAAVAPSAAGPRETEPSPAHQGSARP</sequence>
<evidence type="ECO:0000256" key="4">
    <source>
        <dbReference type="ARBA" id="ARBA00023136"/>
    </source>
</evidence>
<keyword evidence="4 7" id="KW-0472">Membrane</keyword>
<feature type="transmembrane region" description="Helical" evidence="7">
    <location>
        <begin position="167"/>
        <end position="190"/>
    </location>
</feature>
<evidence type="ECO:0000256" key="3">
    <source>
        <dbReference type="ARBA" id="ARBA00022989"/>
    </source>
</evidence>
<keyword evidence="10" id="KW-1185">Reference proteome</keyword>
<accession>A0A917LDW5</accession>
<reference evidence="9" key="2">
    <citation type="submission" date="2020-09" db="EMBL/GenBank/DDBJ databases">
        <authorList>
            <person name="Sun Q."/>
            <person name="Zhou Y."/>
        </authorList>
    </citation>
    <scope>NUCLEOTIDE SEQUENCE</scope>
    <source>
        <strain evidence="9">CGMCC 4.7272</strain>
    </source>
</reference>
<gene>
    <name evidence="9" type="primary">rifP</name>
    <name evidence="9" type="ORF">GCM10012282_63850</name>
</gene>
<keyword evidence="3 7" id="KW-1133">Transmembrane helix</keyword>
<feature type="transmembrane region" description="Helical" evidence="7">
    <location>
        <begin position="54"/>
        <end position="74"/>
    </location>
</feature>
<feature type="transmembrane region" description="Helical" evidence="7">
    <location>
        <begin position="360"/>
        <end position="383"/>
    </location>
</feature>
<evidence type="ECO:0000256" key="7">
    <source>
        <dbReference type="SAM" id="Phobius"/>
    </source>
</evidence>
<feature type="transmembrane region" description="Helical" evidence="7">
    <location>
        <begin position="141"/>
        <end position="161"/>
    </location>
</feature>
<dbReference type="AlphaFoldDB" id="A0A917LDW5"/>
<comment type="caution">
    <text evidence="9">The sequence shown here is derived from an EMBL/GenBank/DDBJ whole genome shotgun (WGS) entry which is preliminary data.</text>
</comment>
<feature type="transmembrane region" description="Helical" evidence="7">
    <location>
        <begin position="467"/>
        <end position="488"/>
    </location>
</feature>
<dbReference type="EMBL" id="BMMU01000027">
    <property type="protein sequence ID" value="GGJ57778.1"/>
    <property type="molecule type" value="Genomic_DNA"/>
</dbReference>
<dbReference type="InterPro" id="IPR020846">
    <property type="entry name" value="MFS_dom"/>
</dbReference>
<feature type="transmembrane region" description="Helical" evidence="7">
    <location>
        <begin position="81"/>
        <end position="100"/>
    </location>
</feature>
<dbReference type="InterPro" id="IPR036259">
    <property type="entry name" value="MFS_trans_sf"/>
</dbReference>
<dbReference type="Gene3D" id="1.20.1250.20">
    <property type="entry name" value="MFS general substrate transporter like domains"/>
    <property type="match status" value="1"/>
</dbReference>
<reference evidence="9" key="1">
    <citation type="journal article" date="2014" name="Int. J. Syst. Evol. Microbiol.">
        <title>Complete genome sequence of Corynebacterium casei LMG S-19264T (=DSM 44701T), isolated from a smear-ripened cheese.</title>
        <authorList>
            <consortium name="US DOE Joint Genome Institute (JGI-PGF)"/>
            <person name="Walter F."/>
            <person name="Albersmeier A."/>
            <person name="Kalinowski J."/>
            <person name="Ruckert C."/>
        </authorList>
    </citation>
    <scope>NUCLEOTIDE SEQUENCE</scope>
    <source>
        <strain evidence="9">CGMCC 4.7272</strain>
    </source>
</reference>
<evidence type="ECO:0000256" key="6">
    <source>
        <dbReference type="SAM" id="MobiDB-lite"/>
    </source>
</evidence>
<dbReference type="GO" id="GO:0005886">
    <property type="term" value="C:plasma membrane"/>
    <property type="evidence" value="ECO:0007669"/>
    <property type="project" value="UniProtKB-SubCell"/>
</dbReference>
<dbReference type="PANTHER" id="PTHR42718">
    <property type="entry name" value="MAJOR FACILITATOR SUPERFAMILY MULTIDRUG TRANSPORTER MFSC"/>
    <property type="match status" value="1"/>
</dbReference>
<feature type="domain" description="Major facilitator superfamily (MFS) profile" evidence="8">
    <location>
        <begin position="16"/>
        <end position="492"/>
    </location>
</feature>
<feature type="transmembrane region" description="Helical" evidence="7">
    <location>
        <begin position="202"/>
        <end position="221"/>
    </location>
</feature>
<evidence type="ECO:0000313" key="10">
    <source>
        <dbReference type="Proteomes" id="UP000625682"/>
    </source>
</evidence>
<dbReference type="Pfam" id="PF07690">
    <property type="entry name" value="MFS_1"/>
    <property type="match status" value="1"/>
</dbReference>
<evidence type="ECO:0000313" key="9">
    <source>
        <dbReference type="EMBL" id="GGJ57778.1"/>
    </source>
</evidence>
<feature type="transmembrane region" description="Helical" evidence="7">
    <location>
        <begin position="227"/>
        <end position="247"/>
    </location>
</feature>
<dbReference type="InterPro" id="IPR011701">
    <property type="entry name" value="MFS"/>
</dbReference>
<feature type="transmembrane region" description="Helical" evidence="7">
    <location>
        <begin position="268"/>
        <end position="291"/>
    </location>
</feature>
<dbReference type="RefSeq" id="WP_189150885.1">
    <property type="nucleotide sequence ID" value="NZ_BAABER010000028.1"/>
</dbReference>
<dbReference type="PRINTS" id="PR01036">
    <property type="entry name" value="TCRTETB"/>
</dbReference>
<evidence type="ECO:0000256" key="1">
    <source>
        <dbReference type="ARBA" id="ARBA00004651"/>
    </source>
</evidence>
<dbReference type="GO" id="GO:0046677">
    <property type="term" value="P:response to antibiotic"/>
    <property type="evidence" value="ECO:0007669"/>
    <property type="project" value="UniProtKB-KW"/>
</dbReference>
<dbReference type="Proteomes" id="UP000625682">
    <property type="component" value="Unassembled WGS sequence"/>
</dbReference>
<dbReference type="InterPro" id="IPR005829">
    <property type="entry name" value="Sugar_transporter_CS"/>
</dbReference>
<keyword evidence="5" id="KW-0046">Antibiotic resistance</keyword>
<dbReference type="PANTHER" id="PTHR42718:SF42">
    <property type="entry name" value="EXPORT PROTEIN"/>
    <property type="match status" value="1"/>
</dbReference>
<feature type="transmembrane region" description="Helical" evidence="7">
    <location>
        <begin position="106"/>
        <end position="129"/>
    </location>
</feature>
<evidence type="ECO:0000256" key="2">
    <source>
        <dbReference type="ARBA" id="ARBA00022692"/>
    </source>
</evidence>
<dbReference type="PROSITE" id="PS00216">
    <property type="entry name" value="SUGAR_TRANSPORT_1"/>
    <property type="match status" value="1"/>
</dbReference>
<evidence type="ECO:0000256" key="5">
    <source>
        <dbReference type="ARBA" id="ARBA00023251"/>
    </source>
</evidence>